<accession>A0A3S0C9P3</accession>
<gene>
    <name evidence="1" type="ORF">EJQ19_14075</name>
</gene>
<dbReference type="Proteomes" id="UP000276128">
    <property type="component" value="Unassembled WGS sequence"/>
</dbReference>
<dbReference type="OrthoDB" id="2085824at2"/>
<evidence type="ECO:0000313" key="1">
    <source>
        <dbReference type="EMBL" id="RTE09093.1"/>
    </source>
</evidence>
<evidence type="ECO:0000313" key="2">
    <source>
        <dbReference type="Proteomes" id="UP000276128"/>
    </source>
</evidence>
<dbReference type="RefSeq" id="WP_126141869.1">
    <property type="nucleotide sequence ID" value="NZ_RXHU01000039.1"/>
</dbReference>
<dbReference type="AlphaFoldDB" id="A0A3S0C9P3"/>
<reference evidence="1 2" key="1">
    <citation type="submission" date="2018-12" db="EMBL/GenBank/DDBJ databases">
        <title>Bacillus ochoae sp. nov., Paenibacillus whitsoniae sp. nov., Paenibacillus spiritus sp. nov. Isolated from the Mars Exploration Rover during spacecraft assembly.</title>
        <authorList>
            <person name="Seuylemezian A."/>
            <person name="Vaishampayan P."/>
        </authorList>
    </citation>
    <scope>NUCLEOTIDE SEQUENCE [LARGE SCALE GENOMIC DNA]</scope>
    <source>
        <strain evidence="1 2">MER 54</strain>
    </source>
</reference>
<name>A0A3S0C9P3_9BACL</name>
<protein>
    <submittedName>
        <fullName evidence="1">Uncharacterized protein</fullName>
    </submittedName>
</protein>
<proteinExistence type="predicted"/>
<organism evidence="1 2">
    <name type="scientific">Paenibacillus whitsoniae</name>
    <dbReference type="NCBI Taxonomy" id="2496558"/>
    <lineage>
        <taxon>Bacteria</taxon>
        <taxon>Bacillati</taxon>
        <taxon>Bacillota</taxon>
        <taxon>Bacilli</taxon>
        <taxon>Bacillales</taxon>
        <taxon>Paenibacillaceae</taxon>
        <taxon>Paenibacillus</taxon>
    </lineage>
</organism>
<dbReference type="EMBL" id="RXHU01000039">
    <property type="protein sequence ID" value="RTE09093.1"/>
    <property type="molecule type" value="Genomic_DNA"/>
</dbReference>
<keyword evidence="2" id="KW-1185">Reference proteome</keyword>
<sequence>MGIKYGREYKDIVTDFVKGIEMVNGFYELLDMEAEDWSAMEPEEQEQCLRTLADDIFYGLGSAPVMQVGAGSVRHDAANHVLKVHDGEKLVSIVYLV</sequence>
<comment type="caution">
    <text evidence="1">The sequence shown here is derived from an EMBL/GenBank/DDBJ whole genome shotgun (WGS) entry which is preliminary data.</text>
</comment>